<feature type="compositionally biased region" description="Basic and acidic residues" evidence="1">
    <location>
        <begin position="32"/>
        <end position="46"/>
    </location>
</feature>
<organism evidence="2">
    <name type="scientific">Triatoma infestans</name>
    <name type="common">Assassin bug</name>
    <dbReference type="NCBI Taxonomy" id="30076"/>
    <lineage>
        <taxon>Eukaryota</taxon>
        <taxon>Metazoa</taxon>
        <taxon>Ecdysozoa</taxon>
        <taxon>Arthropoda</taxon>
        <taxon>Hexapoda</taxon>
        <taxon>Insecta</taxon>
        <taxon>Pterygota</taxon>
        <taxon>Neoptera</taxon>
        <taxon>Paraneoptera</taxon>
        <taxon>Hemiptera</taxon>
        <taxon>Heteroptera</taxon>
        <taxon>Panheteroptera</taxon>
        <taxon>Cimicomorpha</taxon>
        <taxon>Reduviidae</taxon>
        <taxon>Triatominae</taxon>
        <taxon>Triatoma</taxon>
    </lineage>
</organism>
<feature type="compositionally biased region" description="Basic residues" evidence="1">
    <location>
        <begin position="200"/>
        <end position="212"/>
    </location>
</feature>
<keyword evidence="2" id="KW-0969">Cilium</keyword>
<dbReference type="AlphaFoldDB" id="A0A170YCT6"/>
<accession>A0A170YCT6</accession>
<evidence type="ECO:0000256" key="1">
    <source>
        <dbReference type="SAM" id="MobiDB-lite"/>
    </source>
</evidence>
<feature type="region of interest" description="Disordered" evidence="1">
    <location>
        <begin position="27"/>
        <end position="54"/>
    </location>
</feature>
<keyword evidence="2" id="KW-0282">Flagellum</keyword>
<dbReference type="EMBL" id="GEMB01003422">
    <property type="protein sequence ID" value="JAR99793.1"/>
    <property type="molecule type" value="Transcribed_RNA"/>
</dbReference>
<keyword evidence="2" id="KW-0966">Cell projection</keyword>
<sequence>KDLFYKGICEQKSIEISDVFNLMDKEEPEEDASLKDVKAEESLSEKVEEEEEMSEISLDVDCEEILNEENVHSYLYLTGPWFIETLIPELEGLEPVLMITGFIIHRLLETKYPLPPPPPMAEVTTYPNRVILTPFTEQGLIKKLRGLLNDRKIAIIEMPKVTNYCLEIYKKEKSFSKIGLILKEKTEVIKTEETGDKKGKSQKKKDKKGKAK</sequence>
<reference evidence="2" key="2">
    <citation type="journal article" date="2017" name="J. Med. Entomol.">
        <title>Transcriptome Analysis of the Triatoma infestans (Hemiptera: Reduviidae) Integument.</title>
        <authorList>
            <person name="Calderon-Fernandez G.M."/>
            <person name="Moriconi D.E."/>
            <person name="Dulbecco A.B."/>
            <person name="Juarez M.P."/>
        </authorList>
    </citation>
    <scope>NUCLEOTIDE SEQUENCE</scope>
    <source>
        <strain evidence="2">Int1</strain>
        <tissue evidence="2">Integument</tissue>
    </source>
</reference>
<feature type="non-terminal residue" evidence="2">
    <location>
        <position position="1"/>
    </location>
</feature>
<feature type="region of interest" description="Disordered" evidence="1">
    <location>
        <begin position="191"/>
        <end position="212"/>
    </location>
</feature>
<protein>
    <submittedName>
        <fullName evidence="2">Sperm flagellar protein 2-like protein</fullName>
    </submittedName>
</protein>
<feature type="non-terminal residue" evidence="2">
    <location>
        <position position="212"/>
    </location>
</feature>
<proteinExistence type="predicted"/>
<name>A0A170YCT6_TRIIF</name>
<evidence type="ECO:0000313" key="2">
    <source>
        <dbReference type="EMBL" id="JAR99793.1"/>
    </source>
</evidence>
<reference evidence="2" key="1">
    <citation type="submission" date="2016-04" db="EMBL/GenBank/DDBJ databases">
        <authorList>
            <person name="Calderon-Fernandez G.M.Sr."/>
        </authorList>
    </citation>
    <scope>NUCLEOTIDE SEQUENCE</scope>
    <source>
        <strain evidence="2">Int1</strain>
        <tissue evidence="2">Integument</tissue>
    </source>
</reference>